<protein>
    <recommendedName>
        <fullName evidence="3">HEPN domain-containing protein</fullName>
    </recommendedName>
</protein>
<accession>A0ABQ0ADF3</accession>
<organism evidence="1 2">
    <name type="scientific">Sessilibacter corallicola</name>
    <dbReference type="NCBI Taxonomy" id="2904075"/>
    <lineage>
        <taxon>Bacteria</taxon>
        <taxon>Pseudomonadati</taxon>
        <taxon>Pseudomonadota</taxon>
        <taxon>Gammaproteobacteria</taxon>
        <taxon>Cellvibrionales</taxon>
        <taxon>Cellvibrionaceae</taxon>
        <taxon>Sessilibacter</taxon>
    </lineage>
</organism>
<reference evidence="1 2" key="1">
    <citation type="submission" date="2024-04" db="EMBL/GenBank/DDBJ databases">
        <title>Draft genome sequence of Sessilibacter corallicola NBRC 116591.</title>
        <authorList>
            <person name="Miyakawa T."/>
            <person name="Kusuya Y."/>
            <person name="Miura T."/>
        </authorList>
    </citation>
    <scope>NUCLEOTIDE SEQUENCE [LARGE SCALE GENOMIC DNA]</scope>
    <source>
        <strain evidence="1 2">KU-00831-HH</strain>
    </source>
</reference>
<dbReference type="EMBL" id="BAABWN010000014">
    <property type="protein sequence ID" value="GAA6169676.1"/>
    <property type="molecule type" value="Genomic_DNA"/>
</dbReference>
<keyword evidence="2" id="KW-1185">Reference proteome</keyword>
<comment type="caution">
    <text evidence="1">The sequence shown here is derived from an EMBL/GenBank/DDBJ whole genome shotgun (WGS) entry which is preliminary data.</text>
</comment>
<sequence>MSINFCAFNKKISNVSTCQAINTWVRLVNFGRQKIDQEHWQEAATLYLLAHTICNKLSESDAKKPYYLDFYLRTQMELIFVLRKSEYPLEIEILEGNVLSYLEKLESRKLLDKPIAELIKPVTDVARSPINLVNSWITKYLAINQARYTTRH</sequence>
<name>A0ABQ0ADF3_9GAMM</name>
<evidence type="ECO:0000313" key="1">
    <source>
        <dbReference type="EMBL" id="GAA6169676.1"/>
    </source>
</evidence>
<dbReference type="Proteomes" id="UP001465153">
    <property type="component" value="Unassembled WGS sequence"/>
</dbReference>
<evidence type="ECO:0000313" key="2">
    <source>
        <dbReference type="Proteomes" id="UP001465153"/>
    </source>
</evidence>
<dbReference type="RefSeq" id="WP_353304153.1">
    <property type="nucleotide sequence ID" value="NZ_BAABWN010000014.1"/>
</dbReference>
<gene>
    <name evidence="1" type="ORF">NBRC116591_34870</name>
</gene>
<evidence type="ECO:0008006" key="3">
    <source>
        <dbReference type="Google" id="ProtNLM"/>
    </source>
</evidence>
<proteinExistence type="predicted"/>